<organism evidence="2 3">
    <name type="scientific">Chitinimonas arctica</name>
    <dbReference type="NCBI Taxonomy" id="2594795"/>
    <lineage>
        <taxon>Bacteria</taxon>
        <taxon>Pseudomonadati</taxon>
        <taxon>Pseudomonadota</taxon>
        <taxon>Betaproteobacteria</taxon>
        <taxon>Neisseriales</taxon>
        <taxon>Chitinibacteraceae</taxon>
        <taxon>Chitinimonas</taxon>
    </lineage>
</organism>
<proteinExistence type="predicted"/>
<feature type="chain" id="PRO_5021902083" description="GH18 domain-containing protein" evidence="1">
    <location>
        <begin position="25"/>
        <end position="818"/>
    </location>
</feature>
<dbReference type="EMBL" id="CP041730">
    <property type="protein sequence ID" value="QDQ24874.1"/>
    <property type="molecule type" value="Genomic_DNA"/>
</dbReference>
<protein>
    <recommendedName>
        <fullName evidence="4">GH18 domain-containing protein</fullName>
    </recommendedName>
</protein>
<reference evidence="3" key="1">
    <citation type="submission" date="2019-07" db="EMBL/GenBank/DDBJ databases">
        <title>Chitinimonas sp. nov., isolated from Ny-Alesund, arctica soil.</title>
        <authorList>
            <person name="Xu Q."/>
            <person name="Peng F."/>
        </authorList>
    </citation>
    <scope>NUCLEOTIDE SEQUENCE [LARGE SCALE GENOMIC DNA]</scope>
    <source>
        <strain evidence="3">R3-44</strain>
    </source>
</reference>
<keyword evidence="1" id="KW-0732">Signal</keyword>
<evidence type="ECO:0000256" key="1">
    <source>
        <dbReference type="SAM" id="SignalP"/>
    </source>
</evidence>
<name>A0A516S9P7_9NEIS</name>
<evidence type="ECO:0000313" key="3">
    <source>
        <dbReference type="Proteomes" id="UP000317550"/>
    </source>
</evidence>
<feature type="signal peptide" evidence="1">
    <location>
        <begin position="1"/>
        <end position="24"/>
    </location>
</feature>
<keyword evidence="3" id="KW-1185">Reference proteome</keyword>
<evidence type="ECO:0000313" key="2">
    <source>
        <dbReference type="EMBL" id="QDQ24874.1"/>
    </source>
</evidence>
<dbReference type="AlphaFoldDB" id="A0A516S9P7"/>
<dbReference type="OrthoDB" id="8481600at2"/>
<accession>A0A516S9P7</accession>
<dbReference type="Proteomes" id="UP000317550">
    <property type="component" value="Chromosome"/>
</dbReference>
<evidence type="ECO:0008006" key="4">
    <source>
        <dbReference type="Google" id="ProtNLM"/>
    </source>
</evidence>
<dbReference type="RefSeq" id="WP_143855799.1">
    <property type="nucleotide sequence ID" value="NZ_CP041730.1"/>
</dbReference>
<sequence>MQNRKLFKLSISAMAAAVSTVASANPSKFLIENRSATEITVSNLTSKPVDQYTIPAGASLDIVAAAVPWKFPTPSDKHFYLEIKNRNGTLCGELPGADKRYGSLKLDSIDGRLAIDAGAHCSVSADSGGGDRPDGSGSGKLSLLPMPAIGKVVVGKHYDMKAEPIFNFGSYTLDSNPMFDYRDPKNSVSYSVSGMPKGLNLMSSGSRDFDPNYNGVIYGTVQVDTRACPAVVGSPGYYKCSLNVSAVDPSLSWGGAARAIVPLYMYDGLRSKTLTELAVENGNRPLGDIHRLNISVNAASQGADIVDLSRYFTGAKSAVSYRISDSADESPIDITTRLPVPASHFSIANGSLRSNGLQAGQIVQLTVLAKSGMQLARQTIYLNLGRDGNTGGTPSVRAPQLVQGAAAWLYMGELAGNREQYSETMRANNVRYAMPDIGWVQLKEAAKQWDTTASAPLENNYSLSGIGAMAAWYKQRDPNLKMIVTYEFDNPLRGMLATLSNAVPPDVRAGSETSQMKQLVDIVVDPINADPNVDGIQFDVEPMPTQPQAVELFKQMADRLARHGKIMQIFAFADAMNPDLALAASPLTVWLPSTYDVGLYTNPQSYGFDSASLGFSGDTQCHFRAAGINAYYTNSWCSMNYDATRYGNRIRLSARNIAPFGKVPGFGQLTSLYGVHFQLGVAGEGSAMNWTAIEVWNPQADGHGNYPSVVSNQQAIERGQQAGRTFLKFSANRDGSGRPVSQAGFVQDIIDLAREVPEIGTPASNRFNLGLAVYGLSNEKDVIGCRPGGKNETKTNCIVQLPVGIDRNSPVWNIVKRY</sequence>
<dbReference type="KEGG" id="cari:FNU76_00130"/>
<gene>
    <name evidence="2" type="ORF">FNU76_00130</name>
</gene>